<protein>
    <submittedName>
        <fullName evidence="2">Uncharacterized protein</fullName>
    </submittedName>
</protein>
<gene>
    <name evidence="2" type="ORF">SAMN05216262_12146</name>
</gene>
<dbReference type="STRING" id="641665.GCA_002104455_01988"/>
<dbReference type="EMBL" id="FOBI01000021">
    <property type="protein sequence ID" value="SEL77136.1"/>
    <property type="molecule type" value="Genomic_DNA"/>
</dbReference>
<feature type="signal peptide" evidence="1">
    <location>
        <begin position="1"/>
        <end position="26"/>
    </location>
</feature>
<name>A0A1H7SYL4_9GAMM</name>
<dbReference type="Pfam" id="PF09694">
    <property type="entry name" value="Gcw_chp"/>
    <property type="match status" value="1"/>
</dbReference>
<dbReference type="NCBIfam" id="TIGR02001">
    <property type="entry name" value="gcw_chp"/>
    <property type="match status" value="1"/>
</dbReference>
<feature type="chain" id="PRO_5011559499" evidence="1">
    <location>
        <begin position="27"/>
        <end position="221"/>
    </location>
</feature>
<proteinExistence type="predicted"/>
<keyword evidence="3" id="KW-1185">Reference proteome</keyword>
<dbReference type="RefSeq" id="WP_085285940.1">
    <property type="nucleotide sequence ID" value="NZ_FOBI01000021.1"/>
</dbReference>
<evidence type="ECO:0000256" key="1">
    <source>
        <dbReference type="SAM" id="SignalP"/>
    </source>
</evidence>
<dbReference type="AlphaFoldDB" id="A0A1H7SYL4"/>
<dbReference type="Proteomes" id="UP000199297">
    <property type="component" value="Unassembled WGS sequence"/>
</dbReference>
<organism evidence="2 3">
    <name type="scientific">Colwellia chukchiensis</name>
    <dbReference type="NCBI Taxonomy" id="641665"/>
    <lineage>
        <taxon>Bacteria</taxon>
        <taxon>Pseudomonadati</taxon>
        <taxon>Pseudomonadota</taxon>
        <taxon>Gammaproteobacteria</taxon>
        <taxon>Alteromonadales</taxon>
        <taxon>Colwelliaceae</taxon>
        <taxon>Colwellia</taxon>
    </lineage>
</organism>
<keyword evidence="1" id="KW-0732">Signal</keyword>
<accession>A0A1H7SYL4</accession>
<dbReference type="InterPro" id="IPR010239">
    <property type="entry name" value="CHP02001"/>
</dbReference>
<sequence length="221" mass="23672">MQQTKISLSISMLLITASLTTSSAHAIAGLSANATVSNNYLWRGVTQTNNAAAISGGIDYQHSSGFAVGTWASNADWAQNMSYELDVYASYSNSLDNGLGYNLGYIYYAYDSDAESDFSELNLSLSYDAYSISYHTLVSSDADGSFGDDSYLSADAAFDIAPELTLAFHLGYYDFDAGGDYRDYGVSLSKGGFSFGLFDTDLDGADGELNVVISYSTNIDL</sequence>
<evidence type="ECO:0000313" key="3">
    <source>
        <dbReference type="Proteomes" id="UP000199297"/>
    </source>
</evidence>
<reference evidence="3" key="1">
    <citation type="submission" date="2016-10" db="EMBL/GenBank/DDBJ databases">
        <authorList>
            <person name="Varghese N."/>
            <person name="Submissions S."/>
        </authorList>
    </citation>
    <scope>NUCLEOTIDE SEQUENCE [LARGE SCALE GENOMIC DNA]</scope>
    <source>
        <strain evidence="3">CGMCC 1.9127</strain>
    </source>
</reference>
<evidence type="ECO:0000313" key="2">
    <source>
        <dbReference type="EMBL" id="SEL77136.1"/>
    </source>
</evidence>
<dbReference type="OrthoDB" id="9793561at2"/>